<dbReference type="EMBL" id="CM001219">
    <property type="protein sequence ID" value="AES73710.2"/>
    <property type="molecule type" value="Genomic_DNA"/>
</dbReference>
<dbReference type="HOGENOM" id="CLU_1858200_0_0_1"/>
<proteinExistence type="predicted"/>
<protein>
    <submittedName>
        <fullName evidence="1 2">Uncharacterized protein</fullName>
    </submittedName>
</protein>
<dbReference type="Proteomes" id="UP000002051">
    <property type="component" value="Chromosome 3"/>
</dbReference>
<evidence type="ECO:0000313" key="3">
    <source>
        <dbReference type="Proteomes" id="UP000002051"/>
    </source>
</evidence>
<evidence type="ECO:0000313" key="2">
    <source>
        <dbReference type="EnsemblPlants" id="AES73710"/>
    </source>
</evidence>
<dbReference type="PaxDb" id="3880-AES73710"/>
<reference evidence="1 3" key="1">
    <citation type="journal article" date="2011" name="Nature">
        <title>The Medicago genome provides insight into the evolution of rhizobial symbioses.</title>
        <authorList>
            <person name="Young N.D."/>
            <person name="Debelle F."/>
            <person name="Oldroyd G.E."/>
            <person name="Geurts R."/>
            <person name="Cannon S.B."/>
            <person name="Udvardi M.K."/>
            <person name="Benedito V.A."/>
            <person name="Mayer K.F."/>
            <person name="Gouzy J."/>
            <person name="Schoof H."/>
            <person name="Van de Peer Y."/>
            <person name="Proost S."/>
            <person name="Cook D.R."/>
            <person name="Meyers B.C."/>
            <person name="Spannagl M."/>
            <person name="Cheung F."/>
            <person name="De Mita S."/>
            <person name="Krishnakumar V."/>
            <person name="Gundlach H."/>
            <person name="Zhou S."/>
            <person name="Mudge J."/>
            <person name="Bharti A.K."/>
            <person name="Murray J.D."/>
            <person name="Naoumkina M.A."/>
            <person name="Rosen B."/>
            <person name="Silverstein K.A."/>
            <person name="Tang H."/>
            <person name="Rombauts S."/>
            <person name="Zhao P.X."/>
            <person name="Zhou P."/>
            <person name="Barbe V."/>
            <person name="Bardou P."/>
            <person name="Bechner M."/>
            <person name="Bellec A."/>
            <person name="Berger A."/>
            <person name="Berges H."/>
            <person name="Bidwell S."/>
            <person name="Bisseling T."/>
            <person name="Choisne N."/>
            <person name="Couloux A."/>
            <person name="Denny R."/>
            <person name="Deshpande S."/>
            <person name="Dai X."/>
            <person name="Doyle J.J."/>
            <person name="Dudez A.M."/>
            <person name="Farmer A.D."/>
            <person name="Fouteau S."/>
            <person name="Franken C."/>
            <person name="Gibelin C."/>
            <person name="Gish J."/>
            <person name="Goldstein S."/>
            <person name="Gonzalez A.J."/>
            <person name="Green P.J."/>
            <person name="Hallab A."/>
            <person name="Hartog M."/>
            <person name="Hua A."/>
            <person name="Humphray S.J."/>
            <person name="Jeong D.H."/>
            <person name="Jing Y."/>
            <person name="Jocker A."/>
            <person name="Kenton S.M."/>
            <person name="Kim D.J."/>
            <person name="Klee K."/>
            <person name="Lai H."/>
            <person name="Lang C."/>
            <person name="Lin S."/>
            <person name="Macmil S.L."/>
            <person name="Magdelenat G."/>
            <person name="Matthews L."/>
            <person name="McCorrison J."/>
            <person name="Monaghan E.L."/>
            <person name="Mun J.H."/>
            <person name="Najar F.Z."/>
            <person name="Nicholson C."/>
            <person name="Noirot C."/>
            <person name="O'Bleness M."/>
            <person name="Paule C.R."/>
            <person name="Poulain J."/>
            <person name="Prion F."/>
            <person name="Qin B."/>
            <person name="Qu C."/>
            <person name="Retzel E.F."/>
            <person name="Riddle C."/>
            <person name="Sallet E."/>
            <person name="Samain S."/>
            <person name="Samson N."/>
            <person name="Sanders I."/>
            <person name="Saurat O."/>
            <person name="Scarpelli C."/>
            <person name="Schiex T."/>
            <person name="Segurens B."/>
            <person name="Severin A.J."/>
            <person name="Sherrier D.J."/>
            <person name="Shi R."/>
            <person name="Sims S."/>
            <person name="Singer S.R."/>
            <person name="Sinharoy S."/>
            <person name="Sterck L."/>
            <person name="Viollet A."/>
            <person name="Wang B.B."/>
            <person name="Wang K."/>
            <person name="Wang M."/>
            <person name="Wang X."/>
            <person name="Warfsmann J."/>
            <person name="Weissenbach J."/>
            <person name="White D.D."/>
            <person name="White J.D."/>
            <person name="Wiley G.B."/>
            <person name="Wincker P."/>
            <person name="Xing Y."/>
            <person name="Yang L."/>
            <person name="Yao Z."/>
            <person name="Ying F."/>
            <person name="Zhai J."/>
            <person name="Zhou L."/>
            <person name="Zuber A."/>
            <person name="Denarie J."/>
            <person name="Dixon R.A."/>
            <person name="May G.D."/>
            <person name="Schwartz D.C."/>
            <person name="Rogers J."/>
            <person name="Quetier F."/>
            <person name="Town C.D."/>
            <person name="Roe B.A."/>
        </authorList>
    </citation>
    <scope>NUCLEOTIDE SEQUENCE [LARGE SCALE GENOMIC DNA]</scope>
    <source>
        <strain evidence="1">A17</strain>
        <strain evidence="2 3">cv. Jemalong A17</strain>
    </source>
</reference>
<name>G7JBP4_MEDTR</name>
<gene>
    <name evidence="1" type="ordered locus">MTR_3g107900</name>
</gene>
<reference evidence="1 3" key="2">
    <citation type="journal article" date="2014" name="BMC Genomics">
        <title>An improved genome release (version Mt4.0) for the model legume Medicago truncatula.</title>
        <authorList>
            <person name="Tang H."/>
            <person name="Krishnakumar V."/>
            <person name="Bidwell S."/>
            <person name="Rosen B."/>
            <person name="Chan A."/>
            <person name="Zhou S."/>
            <person name="Gentzbittel L."/>
            <person name="Childs K.L."/>
            <person name="Yandell M."/>
            <person name="Gundlach H."/>
            <person name="Mayer K.F."/>
            <person name="Schwartz D.C."/>
            <person name="Town C.D."/>
        </authorList>
    </citation>
    <scope>GENOME REANNOTATION</scope>
    <source>
        <strain evidence="2 3">cv. Jemalong A17</strain>
    </source>
</reference>
<dbReference type="AlphaFoldDB" id="G7JBP4"/>
<organism evidence="1 3">
    <name type="scientific">Medicago truncatula</name>
    <name type="common">Barrel medic</name>
    <name type="synonym">Medicago tribuloides</name>
    <dbReference type="NCBI Taxonomy" id="3880"/>
    <lineage>
        <taxon>Eukaryota</taxon>
        <taxon>Viridiplantae</taxon>
        <taxon>Streptophyta</taxon>
        <taxon>Embryophyta</taxon>
        <taxon>Tracheophyta</taxon>
        <taxon>Spermatophyta</taxon>
        <taxon>Magnoliopsida</taxon>
        <taxon>eudicotyledons</taxon>
        <taxon>Gunneridae</taxon>
        <taxon>Pentapetalae</taxon>
        <taxon>rosids</taxon>
        <taxon>fabids</taxon>
        <taxon>Fabales</taxon>
        <taxon>Fabaceae</taxon>
        <taxon>Papilionoideae</taxon>
        <taxon>50 kb inversion clade</taxon>
        <taxon>NPAAA clade</taxon>
        <taxon>Hologalegina</taxon>
        <taxon>IRL clade</taxon>
        <taxon>Trifolieae</taxon>
        <taxon>Medicago</taxon>
    </lineage>
</organism>
<accession>G7JBP4</accession>
<reference evidence="2" key="3">
    <citation type="submission" date="2015-04" db="UniProtKB">
        <authorList>
            <consortium name="EnsemblPlants"/>
        </authorList>
    </citation>
    <scope>IDENTIFICATION</scope>
    <source>
        <strain evidence="2">cv. Jemalong A17</strain>
    </source>
</reference>
<keyword evidence="3" id="KW-1185">Reference proteome</keyword>
<sequence>MSYCLSYEQRFFTRIPPSLSVSPALPPRAAQLLRKPNPPRIQKIPQRFAISVNRVAAPILTEEKRTTTDAKREEERSTVVIEKRWDEKKEKERRSGRREYLEQAKKELIGAADGGPPRWLSPLECGSRLVMKLAMDRN</sequence>
<accession>A0A0C3VQR2</accession>
<dbReference type="EnsemblPlants" id="AES73710">
    <property type="protein sequence ID" value="AES73710"/>
    <property type="gene ID" value="MTR_3g107900"/>
</dbReference>
<evidence type="ECO:0000313" key="1">
    <source>
        <dbReference type="EMBL" id="AES73710.2"/>
    </source>
</evidence>